<name>A0ABV7P8C1_9PSEU</name>
<protein>
    <recommendedName>
        <fullName evidence="3">SGNH hydrolase-type esterase domain-containing protein</fullName>
    </recommendedName>
</protein>
<dbReference type="RefSeq" id="WP_378245647.1">
    <property type="nucleotide sequence ID" value="NZ_JBHRWK010000086.1"/>
</dbReference>
<organism evidence="1 2">
    <name type="scientific">Amycolatopsis speibonae</name>
    <dbReference type="NCBI Taxonomy" id="1450224"/>
    <lineage>
        <taxon>Bacteria</taxon>
        <taxon>Bacillati</taxon>
        <taxon>Actinomycetota</taxon>
        <taxon>Actinomycetes</taxon>
        <taxon>Pseudonocardiales</taxon>
        <taxon>Pseudonocardiaceae</taxon>
        <taxon>Amycolatopsis</taxon>
    </lineage>
</organism>
<evidence type="ECO:0008006" key="3">
    <source>
        <dbReference type="Google" id="ProtNLM"/>
    </source>
</evidence>
<evidence type="ECO:0000313" key="1">
    <source>
        <dbReference type="EMBL" id="MFC3455318.1"/>
    </source>
</evidence>
<comment type="caution">
    <text evidence="1">The sequence shown here is derived from an EMBL/GenBank/DDBJ whole genome shotgun (WGS) entry which is preliminary data.</text>
</comment>
<keyword evidence="2" id="KW-1185">Reference proteome</keyword>
<sequence>MPSTRSGRRGRRGHLTGFKLFHNHMAVEPVLGIFPFGSPPSGRLVNEFRRRVIEEAADADLPGLVYTNVWGHLRVDNTHLSPAETAGLIPRWMPQ</sequence>
<reference evidence="2" key="1">
    <citation type="journal article" date="2019" name="Int. J. Syst. Evol. Microbiol.">
        <title>The Global Catalogue of Microorganisms (GCM) 10K type strain sequencing project: providing services to taxonomists for standard genome sequencing and annotation.</title>
        <authorList>
            <consortium name="The Broad Institute Genomics Platform"/>
            <consortium name="The Broad Institute Genome Sequencing Center for Infectious Disease"/>
            <person name="Wu L."/>
            <person name="Ma J."/>
        </authorList>
    </citation>
    <scope>NUCLEOTIDE SEQUENCE [LARGE SCALE GENOMIC DNA]</scope>
    <source>
        <strain evidence="2">CGMCC 4.7676</strain>
    </source>
</reference>
<proteinExistence type="predicted"/>
<dbReference type="EMBL" id="JBHRWK010000086">
    <property type="protein sequence ID" value="MFC3455318.1"/>
    <property type="molecule type" value="Genomic_DNA"/>
</dbReference>
<dbReference type="Proteomes" id="UP001595645">
    <property type="component" value="Unassembled WGS sequence"/>
</dbReference>
<gene>
    <name evidence="1" type="ORF">ACFOSH_38290</name>
</gene>
<accession>A0ABV7P8C1</accession>
<evidence type="ECO:0000313" key="2">
    <source>
        <dbReference type="Proteomes" id="UP001595645"/>
    </source>
</evidence>